<dbReference type="AlphaFoldDB" id="L0KWH1"/>
<dbReference type="GeneID" id="14408104"/>
<evidence type="ECO:0000313" key="2">
    <source>
        <dbReference type="Proteomes" id="UP000010866"/>
    </source>
</evidence>
<dbReference type="InterPro" id="IPR003748">
    <property type="entry name" value="DUF169"/>
</dbReference>
<name>L0KWH1_METHD</name>
<reference evidence="2" key="1">
    <citation type="submission" date="2012-02" db="EMBL/GenBank/DDBJ databases">
        <title>Complete sequence of chromosome of Methanomethylovorans hollandica DSM 15978.</title>
        <authorList>
            <person name="Lucas S."/>
            <person name="Copeland A."/>
            <person name="Lapidus A."/>
            <person name="Glavina del Rio T."/>
            <person name="Dalin E."/>
            <person name="Tice H."/>
            <person name="Bruce D."/>
            <person name="Goodwin L."/>
            <person name="Pitluck S."/>
            <person name="Peters L."/>
            <person name="Mikhailova N."/>
            <person name="Held B."/>
            <person name="Kyrpides N."/>
            <person name="Mavromatis K."/>
            <person name="Ivanova N."/>
            <person name="Brettin T."/>
            <person name="Detter J.C."/>
            <person name="Han C."/>
            <person name="Larimer F."/>
            <person name="Land M."/>
            <person name="Hauser L."/>
            <person name="Markowitz V."/>
            <person name="Cheng J.-F."/>
            <person name="Hugenholtz P."/>
            <person name="Woyke T."/>
            <person name="Wu D."/>
            <person name="Spring S."/>
            <person name="Schroeder M."/>
            <person name="Brambilla E."/>
            <person name="Klenk H.-P."/>
            <person name="Eisen J.A."/>
        </authorList>
    </citation>
    <scope>NUCLEOTIDE SEQUENCE [LARGE SCALE GENOMIC DNA]</scope>
    <source>
        <strain evidence="2">DSM 15978 / NBRC 107637 / DMS1</strain>
    </source>
</reference>
<organism evidence="1 2">
    <name type="scientific">Methanomethylovorans hollandica (strain DSM 15978 / NBRC 107637 / DMS1)</name>
    <dbReference type="NCBI Taxonomy" id="867904"/>
    <lineage>
        <taxon>Archaea</taxon>
        <taxon>Methanobacteriati</taxon>
        <taxon>Methanobacteriota</taxon>
        <taxon>Stenosarchaea group</taxon>
        <taxon>Methanomicrobia</taxon>
        <taxon>Methanosarcinales</taxon>
        <taxon>Methanosarcinaceae</taxon>
        <taxon>Methanomethylovorans</taxon>
    </lineage>
</organism>
<sequence>MNKMDMLTVGEMGQKLVEAGRLKLRPLCVYCTDEIPQGAVASYKIDRCIAKAVYTAAIFHETPQVYIEAGHEQYCAGGLLWMGFVEPHPKLKYFVTVGTPDFRGGAAEHLKATPELFDEQRERAGKITPPGRYVVIAPCTDDIAPESIRSLILFAGSEQIRNLCGLAQFSNSDPFFRTLIPAGSTCAMMITFPAGMAEHAPKDSAYVGPTDPTGNLWLPADLLIMGIPAAIARQMGADMDASFIGRRGKVAYPEKRVEVERKDNGCVHESI</sequence>
<dbReference type="KEGG" id="mhz:Metho_0811"/>
<dbReference type="HOGENOM" id="CLU_1092427_0_0_2"/>
<protein>
    <recommendedName>
        <fullName evidence="3">ArCR</fullName>
    </recommendedName>
</protein>
<dbReference type="RefSeq" id="WP_015324222.1">
    <property type="nucleotide sequence ID" value="NC_019977.1"/>
</dbReference>
<dbReference type="EMBL" id="CP003362">
    <property type="protein sequence ID" value="AGB49055.1"/>
    <property type="molecule type" value="Genomic_DNA"/>
</dbReference>
<dbReference type="Proteomes" id="UP000010866">
    <property type="component" value="Chromosome"/>
</dbReference>
<evidence type="ECO:0000313" key="1">
    <source>
        <dbReference type="EMBL" id="AGB49055.1"/>
    </source>
</evidence>
<evidence type="ECO:0008006" key="3">
    <source>
        <dbReference type="Google" id="ProtNLM"/>
    </source>
</evidence>
<keyword evidence="2" id="KW-1185">Reference proteome</keyword>
<dbReference type="Pfam" id="PF02596">
    <property type="entry name" value="DUF169"/>
    <property type="match status" value="1"/>
</dbReference>
<proteinExistence type="predicted"/>
<dbReference type="STRING" id="867904.Metho_0811"/>
<gene>
    <name evidence="1" type="ordered locus">Metho_0811</name>
</gene>
<accession>L0KWH1</accession>